<dbReference type="EMBL" id="JYIX01000031">
    <property type="protein sequence ID" value="KJL33899.1"/>
    <property type="molecule type" value="Genomic_DNA"/>
</dbReference>
<feature type="transmembrane region" description="Helical" evidence="2">
    <location>
        <begin position="16"/>
        <end position="39"/>
    </location>
</feature>
<reference evidence="3 4" key="1">
    <citation type="submission" date="2015-02" db="EMBL/GenBank/DDBJ databases">
        <title>Draft genome sequences of ten Microbacterium spp. with emphasis on heavy metal contaminated environments.</title>
        <authorList>
            <person name="Corretto E."/>
        </authorList>
    </citation>
    <scope>NUCLEOTIDE SEQUENCE [LARGE SCALE GENOMIC DNA]</scope>
    <source>
        <strain evidence="3 4">ARN176</strain>
    </source>
</reference>
<protein>
    <submittedName>
        <fullName evidence="3">Uncharacterized protein</fullName>
    </submittedName>
</protein>
<dbReference type="STRING" id="582680.RS86_01335"/>
<name>A0A0F0LMI3_9MICO</name>
<keyword evidence="4" id="KW-1185">Reference proteome</keyword>
<dbReference type="Proteomes" id="UP000033740">
    <property type="component" value="Unassembled WGS sequence"/>
</dbReference>
<gene>
    <name evidence="3" type="ORF">RS86_01335</name>
</gene>
<feature type="compositionally biased region" description="Low complexity" evidence="1">
    <location>
        <begin position="108"/>
        <end position="129"/>
    </location>
</feature>
<comment type="caution">
    <text evidence="3">The sequence shown here is derived from an EMBL/GenBank/DDBJ whole genome shotgun (WGS) entry which is preliminary data.</text>
</comment>
<sequence length="146" mass="14940">MTEKTRRRDLFRPLQLVGLSLLCGLFAGVVTLIATGAFTDKVMRMVDKGTYGAIPPWNLAFIVTGGIFIAALLILSILILAVDPSDFTKPHDRPVLYDDDAESADAAAVGAAAAADAGSTGSDESAAPSDADDADDAPGSGTPSAS</sequence>
<keyword evidence="2" id="KW-0472">Membrane</keyword>
<evidence type="ECO:0000256" key="1">
    <source>
        <dbReference type="SAM" id="MobiDB-lite"/>
    </source>
</evidence>
<keyword evidence="2" id="KW-1133">Transmembrane helix</keyword>
<evidence type="ECO:0000313" key="3">
    <source>
        <dbReference type="EMBL" id="KJL33899.1"/>
    </source>
</evidence>
<accession>A0A0F0LMI3</accession>
<proteinExistence type="predicted"/>
<feature type="region of interest" description="Disordered" evidence="1">
    <location>
        <begin position="108"/>
        <end position="146"/>
    </location>
</feature>
<organism evidence="3 4">
    <name type="scientific">Microbacterium azadirachtae</name>
    <dbReference type="NCBI Taxonomy" id="582680"/>
    <lineage>
        <taxon>Bacteria</taxon>
        <taxon>Bacillati</taxon>
        <taxon>Actinomycetota</taxon>
        <taxon>Actinomycetes</taxon>
        <taxon>Micrococcales</taxon>
        <taxon>Microbacteriaceae</taxon>
        <taxon>Microbacterium</taxon>
    </lineage>
</organism>
<evidence type="ECO:0000256" key="2">
    <source>
        <dbReference type="SAM" id="Phobius"/>
    </source>
</evidence>
<dbReference type="RefSeq" id="WP_200892758.1">
    <property type="nucleotide sequence ID" value="NZ_JYIX01000031.1"/>
</dbReference>
<feature type="transmembrane region" description="Helical" evidence="2">
    <location>
        <begin position="59"/>
        <end position="82"/>
    </location>
</feature>
<evidence type="ECO:0000313" key="4">
    <source>
        <dbReference type="Proteomes" id="UP000033740"/>
    </source>
</evidence>
<dbReference type="PATRIC" id="fig|582680.6.peg.1373"/>
<keyword evidence="2" id="KW-0812">Transmembrane</keyword>
<dbReference type="AlphaFoldDB" id="A0A0F0LMI3"/>